<dbReference type="Proteomes" id="UP001597295">
    <property type="component" value="Unassembled WGS sequence"/>
</dbReference>
<evidence type="ECO:0000256" key="2">
    <source>
        <dbReference type="ARBA" id="ARBA00009677"/>
    </source>
</evidence>
<dbReference type="PROSITE" id="PS00588">
    <property type="entry name" value="FLAGELLA_BB_ROD"/>
    <property type="match status" value="1"/>
</dbReference>
<dbReference type="Pfam" id="PF22692">
    <property type="entry name" value="LlgE_F_G_D1"/>
    <property type="match status" value="1"/>
</dbReference>
<keyword evidence="9" id="KW-1185">Reference proteome</keyword>
<evidence type="ECO:0000259" key="6">
    <source>
        <dbReference type="Pfam" id="PF06429"/>
    </source>
</evidence>
<evidence type="ECO:0000256" key="1">
    <source>
        <dbReference type="ARBA" id="ARBA00004117"/>
    </source>
</evidence>
<dbReference type="InterPro" id="IPR053967">
    <property type="entry name" value="LlgE_F_G-like_D1"/>
</dbReference>
<dbReference type="Pfam" id="PF06429">
    <property type="entry name" value="Flg_bbr_C"/>
    <property type="match status" value="1"/>
</dbReference>
<evidence type="ECO:0000259" key="5">
    <source>
        <dbReference type="Pfam" id="PF00460"/>
    </source>
</evidence>
<feature type="domain" description="Flagellar basal-body/hook protein C-terminal" evidence="6">
    <location>
        <begin position="196"/>
        <end position="240"/>
    </location>
</feature>
<dbReference type="PANTHER" id="PTHR30435:SF19">
    <property type="entry name" value="FLAGELLAR BASAL-BODY ROD PROTEIN FLGG"/>
    <property type="match status" value="1"/>
</dbReference>
<name>A0ABW5DNM8_9PROT</name>
<protein>
    <recommendedName>
        <fullName evidence="4">Flagellar basal-body rod protein FlgF</fullName>
    </recommendedName>
</protein>
<comment type="caution">
    <text evidence="8">The sequence shown here is derived from an EMBL/GenBank/DDBJ whole genome shotgun (WGS) entry which is preliminary data.</text>
</comment>
<accession>A0ABW5DNM8</accession>
<evidence type="ECO:0000259" key="7">
    <source>
        <dbReference type="Pfam" id="PF22692"/>
    </source>
</evidence>
<evidence type="ECO:0000313" key="9">
    <source>
        <dbReference type="Proteomes" id="UP001597295"/>
    </source>
</evidence>
<keyword evidence="8" id="KW-0969">Cilium</keyword>
<dbReference type="EMBL" id="JBHUIP010000004">
    <property type="protein sequence ID" value="MFD2262355.1"/>
    <property type="molecule type" value="Genomic_DNA"/>
</dbReference>
<evidence type="ECO:0000313" key="8">
    <source>
        <dbReference type="EMBL" id="MFD2262355.1"/>
    </source>
</evidence>
<dbReference type="InterPro" id="IPR037925">
    <property type="entry name" value="FlgE/F/G-like"/>
</dbReference>
<comment type="similarity">
    <text evidence="2 4">Belongs to the flagella basal body rod proteins family.</text>
</comment>
<keyword evidence="8" id="KW-0282">Flagellum</keyword>
<comment type="subcellular location">
    <subcellularLocation>
        <location evidence="1 4">Bacterial flagellum basal body</location>
    </subcellularLocation>
</comment>
<dbReference type="InterPro" id="IPR010930">
    <property type="entry name" value="Flg_bb/hook_C_dom"/>
</dbReference>
<feature type="domain" description="Flagellar hook protein FlgE/F/G-like D1" evidence="7">
    <location>
        <begin position="84"/>
        <end position="150"/>
    </location>
</feature>
<dbReference type="Pfam" id="PF00460">
    <property type="entry name" value="Flg_bb_rod"/>
    <property type="match status" value="1"/>
</dbReference>
<dbReference type="PANTHER" id="PTHR30435">
    <property type="entry name" value="FLAGELLAR PROTEIN"/>
    <property type="match status" value="1"/>
</dbReference>
<dbReference type="RefSeq" id="WP_379875303.1">
    <property type="nucleotide sequence ID" value="NZ_JBHUIP010000004.1"/>
</dbReference>
<dbReference type="InterPro" id="IPR001444">
    <property type="entry name" value="Flag_bb_rod_N"/>
</dbReference>
<evidence type="ECO:0000256" key="4">
    <source>
        <dbReference type="RuleBase" id="RU362116"/>
    </source>
</evidence>
<dbReference type="InterPro" id="IPR012836">
    <property type="entry name" value="FlgF"/>
</dbReference>
<sequence length="246" mass="27076">MENTLPIAVSRMTSLRNSMNTTANNLANANTTGFRGEKTLFQEYLSQTGTPGNRESLSMVQDIATYRDFSEGSMTSTGNPMDLALRGDGFLVVGHPAQDLYTRAGALHLDNERRLVTSEGYPLLGQNNQAIQIPEDAGEVMIDAKGVVSVRENNQTNEIGRLQLVRFGDNQQLRPAGGSMFATDQTPLQTEEAQVVQGFIEGSNVKPVMEVTQMIEVMRDYASVAKIMEVEDQRMRDAANKLVRNV</sequence>
<feature type="domain" description="Flagellar basal body rod protein N-terminal" evidence="5">
    <location>
        <begin position="7"/>
        <end position="35"/>
    </location>
</feature>
<proteinExistence type="inferred from homology"/>
<gene>
    <name evidence="8" type="primary">flgF</name>
    <name evidence="8" type="ORF">ACFSM5_05600</name>
</gene>
<dbReference type="NCBIfam" id="TIGR03506">
    <property type="entry name" value="FlgEFG_subfam"/>
    <property type="match status" value="1"/>
</dbReference>
<dbReference type="NCBIfam" id="TIGR02490">
    <property type="entry name" value="flgF"/>
    <property type="match status" value="1"/>
</dbReference>
<dbReference type="InterPro" id="IPR020013">
    <property type="entry name" value="Flagellar_FlgE/F/G"/>
</dbReference>
<dbReference type="InterPro" id="IPR019776">
    <property type="entry name" value="Flagellar_basal_body_rod_CS"/>
</dbReference>
<evidence type="ECO:0000256" key="3">
    <source>
        <dbReference type="ARBA" id="ARBA00023143"/>
    </source>
</evidence>
<keyword evidence="8" id="KW-0966">Cell projection</keyword>
<reference evidence="9" key="1">
    <citation type="journal article" date="2019" name="Int. J. Syst. Evol. Microbiol.">
        <title>The Global Catalogue of Microorganisms (GCM) 10K type strain sequencing project: providing services to taxonomists for standard genome sequencing and annotation.</title>
        <authorList>
            <consortium name="The Broad Institute Genomics Platform"/>
            <consortium name="The Broad Institute Genome Sequencing Center for Infectious Disease"/>
            <person name="Wu L."/>
            <person name="Ma J."/>
        </authorList>
    </citation>
    <scope>NUCLEOTIDE SEQUENCE [LARGE SCALE GENOMIC DNA]</scope>
    <source>
        <strain evidence="9">CGMCC 1.19062</strain>
    </source>
</reference>
<organism evidence="8 9">
    <name type="scientific">Lacibacterium aquatile</name>
    <dbReference type="NCBI Taxonomy" id="1168082"/>
    <lineage>
        <taxon>Bacteria</taxon>
        <taxon>Pseudomonadati</taxon>
        <taxon>Pseudomonadota</taxon>
        <taxon>Alphaproteobacteria</taxon>
        <taxon>Rhodospirillales</taxon>
        <taxon>Rhodospirillaceae</taxon>
    </lineage>
</organism>
<keyword evidence="3 4" id="KW-0975">Bacterial flagellum</keyword>
<comment type="subunit">
    <text evidence="4">The basal body constitutes a major portion of the flagellar organelle and consists of five rings (E,L,P,S, and M) mounted on a central rod. The rod consists of about 26 subunits of FlgG in the distal portion, and FlgB, FlgC and FlgF are thought to build up the proximal portion of the rod with about 6 subunits each.</text>
</comment>
<dbReference type="SUPFAM" id="SSF117143">
    <property type="entry name" value="Flagellar hook protein flgE"/>
    <property type="match status" value="1"/>
</dbReference>